<proteinExistence type="predicted"/>
<feature type="transmembrane region" description="Helical" evidence="2">
    <location>
        <begin position="170"/>
        <end position="190"/>
    </location>
</feature>
<dbReference type="Proteomes" id="UP000260991">
    <property type="component" value="Unassembled WGS sequence"/>
</dbReference>
<reference evidence="4 5" key="1">
    <citation type="submission" date="2018-08" db="EMBL/GenBank/DDBJ databases">
        <title>A genome reference for cultivated species of the human gut microbiota.</title>
        <authorList>
            <person name="Zou Y."/>
            <person name="Xue W."/>
            <person name="Luo G."/>
        </authorList>
    </citation>
    <scope>NUCLEOTIDE SEQUENCE [LARGE SCALE GENOMIC DNA]</scope>
    <source>
        <strain evidence="4 5">AF32-8AC</strain>
    </source>
</reference>
<feature type="domain" description="Sensor histidine kinase NatK-like C-terminal" evidence="3">
    <location>
        <begin position="336"/>
        <end position="430"/>
    </location>
</feature>
<dbReference type="RefSeq" id="WP_158402057.1">
    <property type="nucleotide sequence ID" value="NZ_QVER01000001.1"/>
</dbReference>
<keyword evidence="1" id="KW-0175">Coiled coil</keyword>
<feature type="transmembrane region" description="Helical" evidence="2">
    <location>
        <begin position="62"/>
        <end position="85"/>
    </location>
</feature>
<protein>
    <submittedName>
        <fullName evidence="4">GHKL domain-containing protein</fullName>
    </submittedName>
</protein>
<name>A0A3E2UC27_9FIRM</name>
<evidence type="ECO:0000259" key="3">
    <source>
        <dbReference type="Pfam" id="PF14501"/>
    </source>
</evidence>
<keyword evidence="2" id="KW-0472">Membrane</keyword>
<dbReference type="Pfam" id="PF14501">
    <property type="entry name" value="HATPase_c_5"/>
    <property type="match status" value="1"/>
</dbReference>
<dbReference type="EMBL" id="QVER01000001">
    <property type="protein sequence ID" value="RGB93752.1"/>
    <property type="molecule type" value="Genomic_DNA"/>
</dbReference>
<feature type="transmembrane region" description="Helical" evidence="2">
    <location>
        <begin position="196"/>
        <end position="213"/>
    </location>
</feature>
<evidence type="ECO:0000256" key="2">
    <source>
        <dbReference type="SAM" id="Phobius"/>
    </source>
</evidence>
<evidence type="ECO:0000313" key="5">
    <source>
        <dbReference type="Proteomes" id="UP000260991"/>
    </source>
</evidence>
<dbReference type="AlphaFoldDB" id="A0A3E2UC27"/>
<feature type="transmembrane region" description="Helical" evidence="2">
    <location>
        <begin position="92"/>
        <end position="113"/>
    </location>
</feature>
<feature type="coiled-coil region" evidence="1">
    <location>
        <begin position="220"/>
        <end position="268"/>
    </location>
</feature>
<accession>A0A3E2UC27</accession>
<dbReference type="InterPro" id="IPR032834">
    <property type="entry name" value="NatK-like_C"/>
</dbReference>
<keyword evidence="2" id="KW-1133">Transmembrane helix</keyword>
<feature type="transmembrane region" description="Helical" evidence="2">
    <location>
        <begin position="34"/>
        <end position="50"/>
    </location>
</feature>
<evidence type="ECO:0000256" key="1">
    <source>
        <dbReference type="SAM" id="Coils"/>
    </source>
</evidence>
<gene>
    <name evidence="4" type="ORF">DWZ46_00715</name>
</gene>
<comment type="caution">
    <text evidence="4">The sequence shown here is derived from an EMBL/GenBank/DDBJ whole genome shotgun (WGS) entry which is preliminary data.</text>
</comment>
<evidence type="ECO:0000313" key="4">
    <source>
        <dbReference type="EMBL" id="RGB93752.1"/>
    </source>
</evidence>
<keyword evidence="2" id="KW-0812">Transmembrane</keyword>
<sequence>MNLLARHVILRALLRWTAAVAFCIPLKHRPHARLRALGMLLPLLGLTYVLDPAAQSTSLHGLQFSLLTLYVAFFVLLGMMIYACVEIDKKSALYCAVWSLLASQTAYECWHMVEVFFEWRGTPLDLRSLPVMLAQLAAGAFFYFVICTTLSRKMSYKGAYNIGPRQLTSAFFIGILFMFQAALLSSGQVVVLDRSLVMTMFVGQFYFLTLLYFQTEVFKLSAMQKEMDTLNLLYERQREQYQVARQNVQIINKRCHELKLQIAALRQMSGAASAPPDPELKAHIDEAEKAAQLYDASRNTGNEVLDVVLTEKSLLCESRRIQLNAVTDGSCLSFFEASDLYALFANMLDHAIESAVKVPEPERRCIDLLVCTRQSFVVVNVISPDRPAESADTRAAHYAVKVTNRIVQKYKGTLTTESQNGFFAVKIIFPQRG</sequence>
<feature type="transmembrane region" description="Helical" evidence="2">
    <location>
        <begin position="133"/>
        <end position="150"/>
    </location>
</feature>
<organism evidence="4 5">
    <name type="scientific">Faecalibacterium prausnitzii</name>
    <dbReference type="NCBI Taxonomy" id="853"/>
    <lineage>
        <taxon>Bacteria</taxon>
        <taxon>Bacillati</taxon>
        <taxon>Bacillota</taxon>
        <taxon>Clostridia</taxon>
        <taxon>Eubacteriales</taxon>
        <taxon>Oscillospiraceae</taxon>
        <taxon>Faecalibacterium</taxon>
    </lineage>
</organism>